<dbReference type="GO" id="GO:0005737">
    <property type="term" value="C:cytoplasm"/>
    <property type="evidence" value="ECO:0000318"/>
    <property type="project" value="GO_Central"/>
</dbReference>
<evidence type="ECO:0000256" key="11">
    <source>
        <dbReference type="SAM" id="MobiDB-lite"/>
    </source>
</evidence>
<dbReference type="eggNOG" id="KOG0575">
    <property type="taxonomic scope" value="Eukaryota"/>
</dbReference>
<dbReference type="PhylomeDB" id="B3S755"/>
<evidence type="ECO:0000256" key="7">
    <source>
        <dbReference type="ARBA" id="ARBA00047802"/>
    </source>
</evidence>
<dbReference type="SUPFAM" id="SSF82615">
    <property type="entry name" value="Polo-box domain"/>
    <property type="match status" value="2"/>
</dbReference>
<evidence type="ECO:0000256" key="4">
    <source>
        <dbReference type="ARBA" id="ARBA00022741"/>
    </source>
</evidence>
<dbReference type="OrthoDB" id="408964at2759"/>
<keyword evidence="1 10" id="KW-0723">Serine/threonine-protein kinase</keyword>
<dbReference type="EMBL" id="DS985253">
    <property type="protein sequence ID" value="EDV21422.1"/>
    <property type="molecule type" value="Genomic_DNA"/>
</dbReference>
<dbReference type="SMART" id="SM00220">
    <property type="entry name" value="S_TKc"/>
    <property type="match status" value="1"/>
</dbReference>
<feature type="domain" description="Protein kinase" evidence="12">
    <location>
        <begin position="21"/>
        <end position="273"/>
    </location>
</feature>
<feature type="region of interest" description="Disordered" evidence="11">
    <location>
        <begin position="315"/>
        <end position="336"/>
    </location>
</feature>
<dbReference type="GO" id="GO:0005634">
    <property type="term" value="C:nucleus"/>
    <property type="evidence" value="ECO:0000318"/>
    <property type="project" value="GO_Central"/>
</dbReference>
<gene>
    <name evidence="14" type="ORF">TRIADDRAFT_50801</name>
</gene>
<dbReference type="Gene3D" id="3.30.1120.30">
    <property type="entry name" value="POLO box domain"/>
    <property type="match status" value="2"/>
</dbReference>
<keyword evidence="3" id="KW-0677">Repeat</keyword>
<dbReference type="STRING" id="10228.B3S755"/>
<comment type="similarity">
    <text evidence="10">Belongs to the protein kinase superfamily. Ser/Thr protein kinase family. CDC5/Polo subfamily.</text>
</comment>
<dbReference type="GeneID" id="6757327"/>
<dbReference type="Proteomes" id="UP000009022">
    <property type="component" value="Unassembled WGS sequence"/>
</dbReference>
<dbReference type="GO" id="GO:0000776">
    <property type="term" value="C:kinetochore"/>
    <property type="evidence" value="ECO:0000318"/>
    <property type="project" value="GO_Central"/>
</dbReference>
<dbReference type="InterPro" id="IPR033695">
    <property type="entry name" value="POLO_box_2"/>
</dbReference>
<evidence type="ECO:0000313" key="15">
    <source>
        <dbReference type="Proteomes" id="UP000009022"/>
    </source>
</evidence>
<keyword evidence="2 10" id="KW-0808">Transferase</keyword>
<dbReference type="CDD" id="cd13118">
    <property type="entry name" value="POLO_box_1"/>
    <property type="match status" value="1"/>
</dbReference>
<dbReference type="AlphaFoldDB" id="B3S755"/>
<dbReference type="InterPro" id="IPR017441">
    <property type="entry name" value="Protein_kinase_ATP_BS"/>
</dbReference>
<dbReference type="FunFam" id="3.30.1120.30:FF:000005">
    <property type="entry name" value="Serine/threonine-protein kinase"/>
    <property type="match status" value="1"/>
</dbReference>
<evidence type="ECO:0000313" key="14">
    <source>
        <dbReference type="EMBL" id="EDV21422.1"/>
    </source>
</evidence>
<dbReference type="SUPFAM" id="SSF56112">
    <property type="entry name" value="Protein kinase-like (PK-like)"/>
    <property type="match status" value="1"/>
</dbReference>
<dbReference type="GO" id="GO:0005813">
    <property type="term" value="C:centrosome"/>
    <property type="evidence" value="ECO:0000318"/>
    <property type="project" value="GO_Central"/>
</dbReference>
<comment type="catalytic activity">
    <reaction evidence="8">
        <text>L-seryl-[protein] + ATP = O-phospho-L-seryl-[protein] + ADP + H(+)</text>
        <dbReference type="Rhea" id="RHEA:17989"/>
        <dbReference type="Rhea" id="RHEA-COMP:9863"/>
        <dbReference type="Rhea" id="RHEA-COMP:11604"/>
        <dbReference type="ChEBI" id="CHEBI:15378"/>
        <dbReference type="ChEBI" id="CHEBI:29999"/>
        <dbReference type="ChEBI" id="CHEBI:30616"/>
        <dbReference type="ChEBI" id="CHEBI:83421"/>
        <dbReference type="ChEBI" id="CHEBI:456216"/>
        <dbReference type="EC" id="2.7.11.21"/>
    </reaction>
</comment>
<dbReference type="Pfam" id="PF00069">
    <property type="entry name" value="Pkinase"/>
    <property type="match status" value="1"/>
</dbReference>
<dbReference type="OMA" id="IQIHKSM"/>
<name>B3S755_TRIAD</name>
<reference evidence="14 15" key="1">
    <citation type="journal article" date="2008" name="Nature">
        <title>The Trichoplax genome and the nature of placozoans.</title>
        <authorList>
            <person name="Srivastava M."/>
            <person name="Begovic E."/>
            <person name="Chapman J."/>
            <person name="Putnam N.H."/>
            <person name="Hellsten U."/>
            <person name="Kawashima T."/>
            <person name="Kuo A."/>
            <person name="Mitros T."/>
            <person name="Salamov A."/>
            <person name="Carpenter M.L."/>
            <person name="Signorovitch A.Y."/>
            <person name="Moreno M.A."/>
            <person name="Kamm K."/>
            <person name="Grimwood J."/>
            <person name="Schmutz J."/>
            <person name="Shapiro H."/>
            <person name="Grigoriev I.V."/>
            <person name="Buss L.W."/>
            <person name="Schierwater B."/>
            <person name="Dellaporta S.L."/>
            <person name="Rokhsar D.S."/>
        </authorList>
    </citation>
    <scope>NUCLEOTIDE SEQUENCE [LARGE SCALE GENOMIC DNA]</scope>
    <source>
        <strain evidence="14 15">Grell-BS-1999</strain>
    </source>
</reference>
<sequence length="569" mass="64762">MSSKTDDSKDIITVPSTGQRFRKGEFLGKGGFGRCYEFIDMKTDQKYAGKIVSKSMLVKAHHRSKMASEIAIHKTINHPNIVKFITNFENEKNVYIVLELCSKKSLYELQKRRRYLTEAEVRYFMSQAVSGCKHLHDLKIIHRDLKLANIFIDGDLNLKLGDFGLAAQIEHDGERKRTLCGTPNYIAPEILKKLGHSFGVDAWSLGCIMYTLLVGKPPFETETLHETYRRIKDNNFQVPSSISKNAGDLITKLLNSNPEKRPSMAEILNHAFFTSGYFPSKLPHSCLVAEPNFADTCLVQGSRQPFHEVNYKLQTRPTAKSADPKPNAKPANKDENVADKAKPVMNLNIPKTFLAGKFSPFADEGITPSMDPMYWISKWVDYSDKYGFGYQLTDSSHGVFFNDGARLILAPDRVHLQYIDSSGNEQCTTTVKAEEKHVQLITKKLAIINHFVKYMDEKLVQSGRKPFIELDSCRLPYVYSWLRTETAICMLLSNGVAQINFFQDHKKLVICPRLECVSVVRKKSRMKTYRMCDILRNGCTSDLLSRLHYSRGVLELLRENTPKFNALAQ</sequence>
<evidence type="ECO:0000256" key="9">
    <source>
        <dbReference type="PROSITE-ProRule" id="PRU10141"/>
    </source>
</evidence>
<dbReference type="PROSITE" id="PS50078">
    <property type="entry name" value="POLO_BOX"/>
    <property type="match status" value="2"/>
</dbReference>
<dbReference type="RefSeq" id="XP_002116022.1">
    <property type="nucleotide sequence ID" value="XM_002115986.1"/>
</dbReference>
<dbReference type="GO" id="GO:0000922">
    <property type="term" value="C:spindle pole"/>
    <property type="evidence" value="ECO:0000318"/>
    <property type="project" value="GO_Central"/>
</dbReference>
<evidence type="ECO:0000256" key="3">
    <source>
        <dbReference type="ARBA" id="ARBA00022737"/>
    </source>
</evidence>
<keyword evidence="4 9" id="KW-0547">Nucleotide-binding</keyword>
<protein>
    <recommendedName>
        <fullName evidence="10">Serine/threonine-protein kinase PLK</fullName>
        <ecNumber evidence="10">2.7.11.21</ecNumber>
    </recommendedName>
    <alternativeName>
        <fullName evidence="10">Polo-like kinase</fullName>
    </alternativeName>
</protein>
<proteinExistence type="inferred from homology"/>
<keyword evidence="5 10" id="KW-0418">Kinase</keyword>
<dbReference type="GO" id="GO:0004674">
    <property type="term" value="F:protein serine/threonine kinase activity"/>
    <property type="evidence" value="ECO:0000318"/>
    <property type="project" value="GO_Central"/>
</dbReference>
<keyword evidence="6 9" id="KW-0067">ATP-binding</keyword>
<dbReference type="InterPro" id="IPR033701">
    <property type="entry name" value="POLO_box_1"/>
</dbReference>
<dbReference type="FunFam" id="1.10.510.10:FF:002173">
    <property type="entry name" value="Serine/threonine-protein kinase PLK"/>
    <property type="match status" value="1"/>
</dbReference>
<evidence type="ECO:0000259" key="12">
    <source>
        <dbReference type="PROSITE" id="PS50011"/>
    </source>
</evidence>
<dbReference type="KEGG" id="tad:TRIADDRAFT_50801"/>
<dbReference type="InParanoid" id="B3S755"/>
<dbReference type="PROSITE" id="PS00107">
    <property type="entry name" value="PROTEIN_KINASE_ATP"/>
    <property type="match status" value="1"/>
</dbReference>
<dbReference type="Gene3D" id="1.10.510.10">
    <property type="entry name" value="Transferase(Phosphotransferase) domain 1"/>
    <property type="match status" value="1"/>
</dbReference>
<feature type="domain" description="POLO box" evidence="13">
    <location>
        <begin position="375"/>
        <end position="457"/>
    </location>
</feature>
<feature type="binding site" evidence="9">
    <location>
        <position position="50"/>
    </location>
    <ligand>
        <name>ATP</name>
        <dbReference type="ChEBI" id="CHEBI:30616"/>
    </ligand>
</feature>
<dbReference type="InterPro" id="IPR000959">
    <property type="entry name" value="POLO_box_dom"/>
</dbReference>
<organism evidence="14 15">
    <name type="scientific">Trichoplax adhaerens</name>
    <name type="common">Trichoplax reptans</name>
    <dbReference type="NCBI Taxonomy" id="10228"/>
    <lineage>
        <taxon>Eukaryota</taxon>
        <taxon>Metazoa</taxon>
        <taxon>Placozoa</taxon>
        <taxon>Uniplacotomia</taxon>
        <taxon>Trichoplacea</taxon>
        <taxon>Trichoplacidae</taxon>
        <taxon>Trichoplax</taxon>
    </lineage>
</organism>
<dbReference type="HOGENOM" id="CLU_000288_46_1_1"/>
<evidence type="ECO:0000256" key="5">
    <source>
        <dbReference type="ARBA" id="ARBA00022777"/>
    </source>
</evidence>
<feature type="domain" description="POLO box" evidence="13">
    <location>
        <begin position="477"/>
        <end position="559"/>
    </location>
</feature>
<dbReference type="InterPro" id="IPR000719">
    <property type="entry name" value="Prot_kinase_dom"/>
</dbReference>
<dbReference type="InterPro" id="IPR011009">
    <property type="entry name" value="Kinase-like_dom_sf"/>
</dbReference>
<dbReference type="PANTHER" id="PTHR24345">
    <property type="entry name" value="SERINE/THREONINE-PROTEIN KINASE PLK"/>
    <property type="match status" value="1"/>
</dbReference>
<keyword evidence="15" id="KW-1185">Reference proteome</keyword>
<evidence type="ECO:0000256" key="8">
    <source>
        <dbReference type="ARBA" id="ARBA00048347"/>
    </source>
</evidence>
<dbReference type="EC" id="2.7.11.21" evidence="10"/>
<dbReference type="GO" id="GO:0106310">
    <property type="term" value="F:protein serine kinase activity"/>
    <property type="evidence" value="ECO:0007669"/>
    <property type="project" value="RHEA"/>
</dbReference>
<dbReference type="InterPro" id="IPR008271">
    <property type="entry name" value="Ser/Thr_kinase_AS"/>
</dbReference>
<dbReference type="PANTHER" id="PTHR24345:SF93">
    <property type="entry name" value="SERINE_THREONINE-PROTEIN KINASE PLK1"/>
    <property type="match status" value="1"/>
</dbReference>
<dbReference type="Pfam" id="PF00659">
    <property type="entry name" value="POLO_box"/>
    <property type="match status" value="2"/>
</dbReference>
<dbReference type="CDD" id="cd14099">
    <property type="entry name" value="STKc_PLK"/>
    <property type="match status" value="1"/>
</dbReference>
<dbReference type="FunCoup" id="B3S755">
    <property type="interactions" value="569"/>
</dbReference>
<evidence type="ECO:0000259" key="13">
    <source>
        <dbReference type="PROSITE" id="PS50078"/>
    </source>
</evidence>
<dbReference type="InterPro" id="IPR036947">
    <property type="entry name" value="POLO_box_dom_sf"/>
</dbReference>
<dbReference type="GO" id="GO:0007052">
    <property type="term" value="P:mitotic spindle organization"/>
    <property type="evidence" value="ECO:0000318"/>
    <property type="project" value="GO_Central"/>
</dbReference>
<evidence type="ECO:0000256" key="10">
    <source>
        <dbReference type="RuleBase" id="RU361162"/>
    </source>
</evidence>
<dbReference type="FunFam" id="3.30.200.20:FF:000091">
    <property type="entry name" value="Serine/threonine-protein kinase PLK"/>
    <property type="match status" value="1"/>
</dbReference>
<evidence type="ECO:0000256" key="2">
    <source>
        <dbReference type="ARBA" id="ARBA00022679"/>
    </source>
</evidence>
<dbReference type="PROSITE" id="PS50011">
    <property type="entry name" value="PROTEIN_KINASE_DOM"/>
    <property type="match status" value="1"/>
</dbReference>
<dbReference type="PROSITE" id="PS00108">
    <property type="entry name" value="PROTEIN_KINASE_ST"/>
    <property type="match status" value="1"/>
</dbReference>
<accession>B3S755</accession>
<dbReference type="GO" id="GO:0005524">
    <property type="term" value="F:ATP binding"/>
    <property type="evidence" value="ECO:0007669"/>
    <property type="project" value="UniProtKB-UniRule"/>
</dbReference>
<dbReference type="CTD" id="6757327"/>
<dbReference type="CDD" id="cd13117">
    <property type="entry name" value="POLO_box_2"/>
    <property type="match status" value="1"/>
</dbReference>
<dbReference type="Gene3D" id="3.30.200.20">
    <property type="entry name" value="Phosphorylase Kinase, domain 1"/>
    <property type="match status" value="1"/>
</dbReference>
<evidence type="ECO:0000256" key="1">
    <source>
        <dbReference type="ARBA" id="ARBA00022527"/>
    </source>
</evidence>
<evidence type="ECO:0000256" key="6">
    <source>
        <dbReference type="ARBA" id="ARBA00022840"/>
    </source>
</evidence>
<comment type="catalytic activity">
    <reaction evidence="7 10">
        <text>L-threonyl-[protein] + ATP = O-phospho-L-threonyl-[protein] + ADP + H(+)</text>
        <dbReference type="Rhea" id="RHEA:46608"/>
        <dbReference type="Rhea" id="RHEA-COMP:11060"/>
        <dbReference type="Rhea" id="RHEA-COMP:11605"/>
        <dbReference type="ChEBI" id="CHEBI:15378"/>
        <dbReference type="ChEBI" id="CHEBI:30013"/>
        <dbReference type="ChEBI" id="CHEBI:30616"/>
        <dbReference type="ChEBI" id="CHEBI:61977"/>
        <dbReference type="ChEBI" id="CHEBI:456216"/>
        <dbReference type="EC" id="2.7.11.21"/>
    </reaction>
</comment>